<dbReference type="InterPro" id="IPR016024">
    <property type="entry name" value="ARM-type_fold"/>
</dbReference>
<dbReference type="SUPFAM" id="SSF48371">
    <property type="entry name" value="ARM repeat"/>
    <property type="match status" value="1"/>
</dbReference>
<protein>
    <submittedName>
        <fullName evidence="1">Uncharacterized protein</fullName>
    </submittedName>
</protein>
<dbReference type="VEuPathDB" id="TrichDB:TVAGG3_0567210"/>
<dbReference type="Proteomes" id="UP000001542">
    <property type="component" value="Unassembled WGS sequence"/>
</dbReference>
<name>A2FYA8_TRIV3</name>
<sequence length="475" mass="54673">MDEEYKEETEQVSVSQKSVSEYKIETDLDKAKLNLLHQTILAQNSAIAEQDTKKFTLLTEELVNFDSKYLKSISQFIYDQDYFNNLISLILTIEDLDILNLSLKTLRIIILNDHDSLEQIPLNDLLPKLSEILKLDYNECSETCLSFINTLAEINEELIELTSDFVSPEMLNNFMHLFTGGSRKDYFKRPHALSRQITIFLNNITKLELSVEQADFMIDICKIIIENESGGTDLAINILIKLFGKNLLTLPEFFGKEFHKSIGDLIGNAEHGEILSICNLFECLIENEWNCEDFPLELTLDAFDKNESTIARCTILDLYEKVLNVCVSSVIEDFINTNAILTVAKQIKENTNTNITGRQPYYVKKEFNILQKAADVLFILYDKMTYADIVRETNDDVVLALTTLLEYDDEKYTYGILVTTLKILKAFQSCGQLDDFLVNMYYKYDASELFIHLGQDLEDEDLIDLFNQVMDMIPE</sequence>
<accession>A2FYA8</accession>
<dbReference type="VEuPathDB" id="TrichDB:TVAG_256140"/>
<dbReference type="EMBL" id="DS114137">
    <property type="protein sequence ID" value="EAX90109.1"/>
    <property type="molecule type" value="Genomic_DNA"/>
</dbReference>
<dbReference type="AlphaFoldDB" id="A2FYA8"/>
<gene>
    <name evidence="1" type="ORF">TVAG_256140</name>
</gene>
<organism evidence="1 2">
    <name type="scientific">Trichomonas vaginalis (strain ATCC PRA-98 / G3)</name>
    <dbReference type="NCBI Taxonomy" id="412133"/>
    <lineage>
        <taxon>Eukaryota</taxon>
        <taxon>Metamonada</taxon>
        <taxon>Parabasalia</taxon>
        <taxon>Trichomonadida</taxon>
        <taxon>Trichomonadidae</taxon>
        <taxon>Trichomonas</taxon>
    </lineage>
</organism>
<proteinExistence type="predicted"/>
<reference evidence="1" key="2">
    <citation type="journal article" date="2007" name="Science">
        <title>Draft genome sequence of the sexually transmitted pathogen Trichomonas vaginalis.</title>
        <authorList>
            <person name="Carlton J.M."/>
            <person name="Hirt R.P."/>
            <person name="Silva J.C."/>
            <person name="Delcher A.L."/>
            <person name="Schatz M."/>
            <person name="Zhao Q."/>
            <person name="Wortman J.R."/>
            <person name="Bidwell S.L."/>
            <person name="Alsmark U.C.M."/>
            <person name="Besteiro S."/>
            <person name="Sicheritz-Ponten T."/>
            <person name="Noel C.J."/>
            <person name="Dacks J.B."/>
            <person name="Foster P.G."/>
            <person name="Simillion C."/>
            <person name="Van de Peer Y."/>
            <person name="Miranda-Saavedra D."/>
            <person name="Barton G.J."/>
            <person name="Westrop G.D."/>
            <person name="Mueller S."/>
            <person name="Dessi D."/>
            <person name="Fiori P.L."/>
            <person name="Ren Q."/>
            <person name="Paulsen I."/>
            <person name="Zhang H."/>
            <person name="Bastida-Corcuera F.D."/>
            <person name="Simoes-Barbosa A."/>
            <person name="Brown M.T."/>
            <person name="Hayes R.D."/>
            <person name="Mukherjee M."/>
            <person name="Okumura C.Y."/>
            <person name="Schneider R."/>
            <person name="Smith A.J."/>
            <person name="Vanacova S."/>
            <person name="Villalvazo M."/>
            <person name="Haas B.J."/>
            <person name="Pertea M."/>
            <person name="Feldblyum T.V."/>
            <person name="Utterback T.R."/>
            <person name="Shu C.L."/>
            <person name="Osoegawa K."/>
            <person name="de Jong P.J."/>
            <person name="Hrdy I."/>
            <person name="Horvathova L."/>
            <person name="Zubacova Z."/>
            <person name="Dolezal P."/>
            <person name="Malik S.B."/>
            <person name="Logsdon J.M. Jr."/>
            <person name="Henze K."/>
            <person name="Gupta A."/>
            <person name="Wang C.C."/>
            <person name="Dunne R.L."/>
            <person name="Upcroft J.A."/>
            <person name="Upcroft P."/>
            <person name="White O."/>
            <person name="Salzberg S.L."/>
            <person name="Tang P."/>
            <person name="Chiu C.-H."/>
            <person name="Lee Y.-S."/>
            <person name="Embley T.M."/>
            <person name="Coombs G.H."/>
            <person name="Mottram J.C."/>
            <person name="Tachezy J."/>
            <person name="Fraser-Liggett C.M."/>
            <person name="Johnson P.J."/>
        </authorList>
    </citation>
    <scope>NUCLEOTIDE SEQUENCE [LARGE SCALE GENOMIC DNA]</scope>
    <source>
        <strain evidence="1">G3</strain>
    </source>
</reference>
<dbReference type="RefSeq" id="XP_001303039.1">
    <property type="nucleotide sequence ID" value="XM_001303038.1"/>
</dbReference>
<evidence type="ECO:0000313" key="2">
    <source>
        <dbReference type="Proteomes" id="UP000001542"/>
    </source>
</evidence>
<dbReference type="InParanoid" id="A2FYA8"/>
<dbReference type="KEGG" id="tva:4747787"/>
<reference evidence="1" key="1">
    <citation type="submission" date="2006-10" db="EMBL/GenBank/DDBJ databases">
        <authorList>
            <person name="Amadeo P."/>
            <person name="Zhao Q."/>
            <person name="Wortman J."/>
            <person name="Fraser-Liggett C."/>
            <person name="Carlton J."/>
        </authorList>
    </citation>
    <scope>NUCLEOTIDE SEQUENCE</scope>
    <source>
        <strain evidence="1">G3</strain>
    </source>
</reference>
<evidence type="ECO:0000313" key="1">
    <source>
        <dbReference type="EMBL" id="EAX90109.1"/>
    </source>
</evidence>
<keyword evidence="2" id="KW-1185">Reference proteome</keyword>